<dbReference type="PROSITE" id="PS50110">
    <property type="entry name" value="RESPONSE_REGULATORY"/>
    <property type="match status" value="1"/>
</dbReference>
<dbReference type="SMART" id="SM00304">
    <property type="entry name" value="HAMP"/>
    <property type="match status" value="1"/>
</dbReference>
<dbReference type="PROSITE" id="PS50113">
    <property type="entry name" value="PAC"/>
    <property type="match status" value="1"/>
</dbReference>
<comment type="catalytic activity">
    <reaction evidence="1">
        <text>ATP + protein L-histidine = ADP + protein N-phospho-L-histidine.</text>
        <dbReference type="EC" id="2.7.13.3"/>
    </reaction>
</comment>
<keyword evidence="5" id="KW-0808">Transferase</keyword>
<dbReference type="InterPro" id="IPR003594">
    <property type="entry name" value="HATPase_dom"/>
</dbReference>
<dbReference type="Proteomes" id="UP000199391">
    <property type="component" value="Unassembled WGS sequence"/>
</dbReference>
<dbReference type="InterPro" id="IPR011006">
    <property type="entry name" value="CheY-like_superfamily"/>
</dbReference>
<feature type="domain" description="PAS" evidence="17">
    <location>
        <begin position="473"/>
        <end position="517"/>
    </location>
</feature>
<dbReference type="EC" id="2.7.13.3" evidence="3"/>
<organism evidence="20 21">
    <name type="scientific">Pseudoduganella namucuonensis</name>
    <dbReference type="NCBI Taxonomy" id="1035707"/>
    <lineage>
        <taxon>Bacteria</taxon>
        <taxon>Pseudomonadati</taxon>
        <taxon>Pseudomonadota</taxon>
        <taxon>Betaproteobacteria</taxon>
        <taxon>Burkholderiales</taxon>
        <taxon>Oxalobacteraceae</taxon>
        <taxon>Telluria group</taxon>
        <taxon>Pseudoduganella</taxon>
    </lineage>
</organism>
<dbReference type="InterPro" id="IPR036097">
    <property type="entry name" value="HisK_dim/P_sf"/>
</dbReference>
<feature type="transmembrane region" description="Helical" evidence="14">
    <location>
        <begin position="369"/>
        <end position="391"/>
    </location>
</feature>
<dbReference type="SUPFAM" id="SSF55785">
    <property type="entry name" value="PYP-like sensor domain (PAS domain)"/>
    <property type="match status" value="1"/>
</dbReference>
<dbReference type="InterPro" id="IPR004358">
    <property type="entry name" value="Sig_transdc_His_kin-like_C"/>
</dbReference>
<dbReference type="SMART" id="SM00091">
    <property type="entry name" value="PAS"/>
    <property type="match status" value="1"/>
</dbReference>
<feature type="domain" description="Response regulatory" evidence="16">
    <location>
        <begin position="860"/>
        <end position="977"/>
    </location>
</feature>
<evidence type="ECO:0000256" key="5">
    <source>
        <dbReference type="ARBA" id="ARBA00022679"/>
    </source>
</evidence>
<protein>
    <recommendedName>
        <fullName evidence="11">Virulence sensor protein BvgS</fullName>
        <ecNumber evidence="3">2.7.13.3</ecNumber>
    </recommendedName>
</protein>
<dbReference type="PANTHER" id="PTHR43047:SF72">
    <property type="entry name" value="OSMOSENSING HISTIDINE PROTEIN KINASE SLN1"/>
    <property type="match status" value="1"/>
</dbReference>
<dbReference type="Pfam" id="PF02518">
    <property type="entry name" value="HATPase_c"/>
    <property type="match status" value="1"/>
</dbReference>
<reference evidence="21" key="1">
    <citation type="submission" date="2016-10" db="EMBL/GenBank/DDBJ databases">
        <authorList>
            <person name="Varghese N."/>
            <person name="Submissions S."/>
        </authorList>
    </citation>
    <scope>NUCLEOTIDE SEQUENCE [LARGE SCALE GENOMIC DNA]</scope>
    <source>
        <strain evidence="21">CGMCC 1.11014</strain>
    </source>
</reference>
<dbReference type="Gene3D" id="6.10.340.10">
    <property type="match status" value="1"/>
</dbReference>
<comment type="subcellular location">
    <subcellularLocation>
        <location evidence="2">Membrane</location>
    </subcellularLocation>
</comment>
<sequence>MNFGIKRKLLLVLAGVLAFSGALDALLASYYTRQQNQESAFAGLGRDLLAWQNDLRATTVHMRKVAVAAVGDLIVLRQLAELEVFAFQFAVAAKDGPAREQARTLGYGKSVSLNRLSLVLRTGGYSSIAVYSRGELSHYVSEHEAGMALPRGGAGAVWLSAPADAGGNLPTREWPAWREDRPPADIARQAPRVAGPQVSFSFPTPDSSAIEVAVPVQGQVIDYPAELEALPERAVTQVAIAGLDGGRDNVSAAGTATFATVVFRKRIDQAHLRAIAGKTGHWPAIFSPDGAHQQQLPGAALPPRDWGLGDSPAGAGGAGPSAIRRRSVDSALGPYYVALLPWQFEGQRPLLLGMAASRVNTMHNVRQTVTGILAAAGLTMALSIAIGVFWLGRIVNPILRLTAAVKDISRRRQATAAMDGQNPADYLRPLAIEAGDEIGDLGAAFNVMIAEHRQAFETLELRVQARTAELRQQTRYLRALIDTLPLVAWIKDADGNYLAANQATADACGRGTDEMVGLSDFDLWPRALALQYRADDADVMASGRPKTVEEALSTPNGTYWIETFKGPVLDEDGTVLGTVGAARDISERKAAEAARDAALHQATRLARLRSEFIAQMSHELRTPLNAILGYAQILRRDRRLTEQQANGLATIQESGQHLLALINDILDLSRIESEKLELSLAEVNLPGFLQVVADIIRVKADEKGLLFTYDGAALPPSVRLDSKRLRQILLNLLGNAVKFTDRGEVVLRVRRGAPTSDDATARLRFEVRDSGIGMDAEQRSRLFQPFEQVSAPERREGGAGLGLVISRQLVRLMGGEITVESEPGRGSLFWFELTLPCGPGRARPSRERLNATGYEGARRKVLVVDDMRQNRAMLVDLLTMLGFDTTEAANGLDALGVAARVEPDLIMMDLMMPVMDGLETTRRIRLLPGTLARVPIVIVTASASQGDEANSLAAGASAFVAKPIEQEVLLRTLEAQLGLRWVYEAAPAPEDEEDGEEPEPPPLPPPEEMAVLHRLALTGNMRKIRQHADHLKQLDPRYAWLARRLHSLAANYQSKAIVALVERYLES</sequence>
<evidence type="ECO:0000256" key="6">
    <source>
        <dbReference type="ARBA" id="ARBA00022729"/>
    </source>
</evidence>
<dbReference type="InterPro" id="IPR003661">
    <property type="entry name" value="HisK_dim/P_dom"/>
</dbReference>
<dbReference type="Pfam" id="PF08448">
    <property type="entry name" value="PAS_4"/>
    <property type="match status" value="1"/>
</dbReference>
<dbReference type="PROSITE" id="PS50112">
    <property type="entry name" value="PAS"/>
    <property type="match status" value="1"/>
</dbReference>
<dbReference type="InterPro" id="IPR035965">
    <property type="entry name" value="PAS-like_dom_sf"/>
</dbReference>
<keyword evidence="4 12" id="KW-0597">Phosphoprotein</keyword>
<dbReference type="PRINTS" id="PR00344">
    <property type="entry name" value="BCTRLSENSOR"/>
</dbReference>
<evidence type="ECO:0000259" key="18">
    <source>
        <dbReference type="PROSITE" id="PS50113"/>
    </source>
</evidence>
<dbReference type="InterPro" id="IPR000700">
    <property type="entry name" value="PAS-assoc_C"/>
</dbReference>
<keyword evidence="14" id="KW-1133">Transmembrane helix</keyword>
<evidence type="ECO:0000256" key="8">
    <source>
        <dbReference type="ARBA" id="ARBA00023012"/>
    </source>
</evidence>
<evidence type="ECO:0000256" key="12">
    <source>
        <dbReference type="PROSITE-ProRule" id="PRU00169"/>
    </source>
</evidence>
<dbReference type="STRING" id="1035707.SAMN05216552_1012117"/>
<evidence type="ECO:0000313" key="21">
    <source>
        <dbReference type="Proteomes" id="UP000199391"/>
    </source>
</evidence>
<dbReference type="CDD" id="cd06225">
    <property type="entry name" value="HAMP"/>
    <property type="match status" value="1"/>
</dbReference>
<feature type="region of interest" description="Disordered" evidence="13">
    <location>
        <begin position="987"/>
        <end position="1007"/>
    </location>
</feature>
<evidence type="ECO:0000256" key="14">
    <source>
        <dbReference type="SAM" id="Phobius"/>
    </source>
</evidence>
<dbReference type="InterPro" id="IPR005467">
    <property type="entry name" value="His_kinase_dom"/>
</dbReference>
<name>A0A1I7JPE7_9BURK</name>
<keyword evidence="14" id="KW-0472">Membrane</keyword>
<dbReference type="InterPro" id="IPR001789">
    <property type="entry name" value="Sig_transdc_resp-reg_receiver"/>
</dbReference>
<keyword evidence="6" id="KW-0732">Signal</keyword>
<evidence type="ECO:0000256" key="3">
    <source>
        <dbReference type="ARBA" id="ARBA00012438"/>
    </source>
</evidence>
<evidence type="ECO:0000256" key="1">
    <source>
        <dbReference type="ARBA" id="ARBA00000085"/>
    </source>
</evidence>
<dbReference type="PROSITE" id="PS50109">
    <property type="entry name" value="HIS_KIN"/>
    <property type="match status" value="1"/>
</dbReference>
<dbReference type="CDD" id="cd00082">
    <property type="entry name" value="HisKA"/>
    <property type="match status" value="1"/>
</dbReference>
<dbReference type="Pfam" id="PF00072">
    <property type="entry name" value="Response_reg"/>
    <property type="match status" value="1"/>
</dbReference>
<dbReference type="CDD" id="cd16922">
    <property type="entry name" value="HATPase_EvgS-ArcB-TorS-like"/>
    <property type="match status" value="1"/>
</dbReference>
<keyword evidence="7" id="KW-0418">Kinase</keyword>
<feature type="domain" description="PAC" evidence="18">
    <location>
        <begin position="546"/>
        <end position="597"/>
    </location>
</feature>
<feature type="domain" description="Histidine kinase" evidence="15">
    <location>
        <begin position="615"/>
        <end position="837"/>
    </location>
</feature>
<keyword evidence="14" id="KW-0812">Transmembrane</keyword>
<dbReference type="SUPFAM" id="SSF55874">
    <property type="entry name" value="ATPase domain of HSP90 chaperone/DNA topoisomerase II/histidine kinase"/>
    <property type="match status" value="1"/>
</dbReference>
<dbReference type="Pfam" id="PF00672">
    <property type="entry name" value="HAMP"/>
    <property type="match status" value="1"/>
</dbReference>
<evidence type="ECO:0000313" key="20">
    <source>
        <dbReference type="EMBL" id="SFU87035.1"/>
    </source>
</evidence>
<dbReference type="InterPro" id="IPR013656">
    <property type="entry name" value="PAS_4"/>
</dbReference>
<dbReference type="GO" id="GO:0009927">
    <property type="term" value="F:histidine phosphotransfer kinase activity"/>
    <property type="evidence" value="ECO:0007669"/>
    <property type="project" value="TreeGrafter"/>
</dbReference>
<accession>A0A1I7JPE7</accession>
<dbReference type="InterPro" id="IPR003660">
    <property type="entry name" value="HAMP_dom"/>
</dbReference>
<comment type="function">
    <text evidence="10">Member of the two-component regulatory system BvgS/BvgA. Phosphorylates BvgA via a four-step phosphorelay in response to environmental signals.</text>
</comment>
<dbReference type="SUPFAM" id="SSF52172">
    <property type="entry name" value="CheY-like"/>
    <property type="match status" value="1"/>
</dbReference>
<dbReference type="SMART" id="SM00387">
    <property type="entry name" value="HATPase_c"/>
    <property type="match status" value="1"/>
</dbReference>
<dbReference type="CDD" id="cd00130">
    <property type="entry name" value="PAS"/>
    <property type="match status" value="1"/>
</dbReference>
<keyword evidence="8" id="KW-0902">Two-component regulatory system</keyword>
<dbReference type="SUPFAM" id="SSF47384">
    <property type="entry name" value="Homodimeric domain of signal transducing histidine kinase"/>
    <property type="match status" value="1"/>
</dbReference>
<evidence type="ECO:0000256" key="2">
    <source>
        <dbReference type="ARBA" id="ARBA00004370"/>
    </source>
</evidence>
<dbReference type="SMART" id="SM00448">
    <property type="entry name" value="REC"/>
    <property type="match status" value="1"/>
</dbReference>
<feature type="modified residue" description="4-aspartylphosphate" evidence="12">
    <location>
        <position position="909"/>
    </location>
</feature>
<evidence type="ECO:0000259" key="15">
    <source>
        <dbReference type="PROSITE" id="PS50109"/>
    </source>
</evidence>
<gene>
    <name evidence="20" type="ORF">SAMN05216552_1012117</name>
</gene>
<feature type="domain" description="HAMP" evidence="19">
    <location>
        <begin position="392"/>
        <end position="457"/>
    </location>
</feature>
<evidence type="ECO:0000256" key="11">
    <source>
        <dbReference type="ARBA" id="ARBA00070152"/>
    </source>
</evidence>
<dbReference type="GO" id="GO:0005886">
    <property type="term" value="C:plasma membrane"/>
    <property type="evidence" value="ECO:0007669"/>
    <property type="project" value="TreeGrafter"/>
</dbReference>
<dbReference type="Pfam" id="PF00512">
    <property type="entry name" value="HisKA"/>
    <property type="match status" value="1"/>
</dbReference>
<dbReference type="Gene3D" id="3.40.50.2300">
    <property type="match status" value="1"/>
</dbReference>
<dbReference type="GO" id="GO:0000155">
    <property type="term" value="F:phosphorelay sensor kinase activity"/>
    <property type="evidence" value="ECO:0007669"/>
    <property type="project" value="InterPro"/>
</dbReference>
<keyword evidence="21" id="KW-1185">Reference proteome</keyword>
<evidence type="ECO:0000256" key="4">
    <source>
        <dbReference type="ARBA" id="ARBA00022553"/>
    </source>
</evidence>
<evidence type="ECO:0000259" key="19">
    <source>
        <dbReference type="PROSITE" id="PS50885"/>
    </source>
</evidence>
<dbReference type="PANTHER" id="PTHR43047">
    <property type="entry name" value="TWO-COMPONENT HISTIDINE PROTEIN KINASE"/>
    <property type="match status" value="1"/>
</dbReference>
<dbReference type="Gene3D" id="3.30.450.20">
    <property type="entry name" value="PAS domain"/>
    <property type="match status" value="1"/>
</dbReference>
<dbReference type="NCBIfam" id="TIGR00229">
    <property type="entry name" value="sensory_box"/>
    <property type="match status" value="1"/>
</dbReference>
<dbReference type="FunFam" id="3.30.565.10:FF:000010">
    <property type="entry name" value="Sensor histidine kinase RcsC"/>
    <property type="match status" value="1"/>
</dbReference>
<evidence type="ECO:0000259" key="17">
    <source>
        <dbReference type="PROSITE" id="PS50112"/>
    </source>
</evidence>
<evidence type="ECO:0000256" key="9">
    <source>
        <dbReference type="ARBA" id="ARBA00023026"/>
    </source>
</evidence>
<proteinExistence type="predicted"/>
<dbReference type="CDD" id="cd17546">
    <property type="entry name" value="REC_hyHK_CKI1_RcsC-like"/>
    <property type="match status" value="1"/>
</dbReference>
<dbReference type="AlphaFoldDB" id="A0A1I7JPE7"/>
<evidence type="ECO:0000256" key="13">
    <source>
        <dbReference type="SAM" id="MobiDB-lite"/>
    </source>
</evidence>
<dbReference type="InterPro" id="IPR000014">
    <property type="entry name" value="PAS"/>
</dbReference>
<dbReference type="PROSITE" id="PS50885">
    <property type="entry name" value="HAMP"/>
    <property type="match status" value="1"/>
</dbReference>
<dbReference type="RefSeq" id="WP_093556308.1">
    <property type="nucleotide sequence ID" value="NZ_FPBO01000012.1"/>
</dbReference>
<feature type="compositionally biased region" description="Acidic residues" evidence="13">
    <location>
        <begin position="989"/>
        <end position="999"/>
    </location>
</feature>
<dbReference type="SMART" id="SM00388">
    <property type="entry name" value="HisKA"/>
    <property type="match status" value="1"/>
</dbReference>
<evidence type="ECO:0000259" key="16">
    <source>
        <dbReference type="PROSITE" id="PS50110"/>
    </source>
</evidence>
<dbReference type="InterPro" id="IPR036890">
    <property type="entry name" value="HATPase_C_sf"/>
</dbReference>
<dbReference type="Gene3D" id="3.30.565.10">
    <property type="entry name" value="Histidine kinase-like ATPase, C-terminal domain"/>
    <property type="match status" value="1"/>
</dbReference>
<evidence type="ECO:0000256" key="7">
    <source>
        <dbReference type="ARBA" id="ARBA00022777"/>
    </source>
</evidence>
<evidence type="ECO:0000256" key="10">
    <source>
        <dbReference type="ARBA" id="ARBA00058004"/>
    </source>
</evidence>
<keyword evidence="9" id="KW-0843">Virulence</keyword>
<dbReference type="FunFam" id="1.10.287.130:FF:000001">
    <property type="entry name" value="Two-component sensor histidine kinase"/>
    <property type="match status" value="1"/>
</dbReference>
<dbReference type="EMBL" id="FPBO01000012">
    <property type="protein sequence ID" value="SFU87035.1"/>
    <property type="molecule type" value="Genomic_DNA"/>
</dbReference>
<dbReference type="Gene3D" id="1.10.287.130">
    <property type="match status" value="1"/>
</dbReference>
<dbReference type="OrthoDB" id="8577169at2"/>